<dbReference type="AlphaFoldDB" id="A0AAV9XKQ4"/>
<dbReference type="EMBL" id="JAVHJO010000003">
    <property type="protein sequence ID" value="KAK6541784.1"/>
    <property type="molecule type" value="Genomic_DNA"/>
</dbReference>
<evidence type="ECO:0000313" key="2">
    <source>
        <dbReference type="Proteomes" id="UP001365542"/>
    </source>
</evidence>
<evidence type="ECO:0000313" key="1">
    <source>
        <dbReference type="EMBL" id="KAK6541784.1"/>
    </source>
</evidence>
<keyword evidence="2" id="KW-1185">Reference proteome</keyword>
<dbReference type="Proteomes" id="UP001365542">
    <property type="component" value="Unassembled WGS sequence"/>
</dbReference>
<proteinExistence type="predicted"/>
<accession>A0AAV9XKQ4</accession>
<organism evidence="1 2">
    <name type="scientific">Orbilia ellipsospora</name>
    <dbReference type="NCBI Taxonomy" id="2528407"/>
    <lineage>
        <taxon>Eukaryota</taxon>
        <taxon>Fungi</taxon>
        <taxon>Dikarya</taxon>
        <taxon>Ascomycota</taxon>
        <taxon>Pezizomycotina</taxon>
        <taxon>Orbiliomycetes</taxon>
        <taxon>Orbiliales</taxon>
        <taxon>Orbiliaceae</taxon>
        <taxon>Orbilia</taxon>
    </lineage>
</organism>
<protein>
    <submittedName>
        <fullName evidence="1">Uncharacterized protein</fullName>
    </submittedName>
</protein>
<name>A0AAV9XKQ4_9PEZI</name>
<comment type="caution">
    <text evidence="1">The sequence shown here is derived from an EMBL/GenBank/DDBJ whole genome shotgun (WGS) entry which is preliminary data.</text>
</comment>
<gene>
    <name evidence="1" type="ORF">TWF694_007568</name>
</gene>
<reference evidence="1 2" key="1">
    <citation type="submission" date="2019-10" db="EMBL/GenBank/DDBJ databases">
        <authorList>
            <person name="Palmer J.M."/>
        </authorList>
    </citation>
    <scope>NUCLEOTIDE SEQUENCE [LARGE SCALE GENOMIC DNA]</scope>
    <source>
        <strain evidence="1 2">TWF694</strain>
    </source>
</reference>
<sequence>MREICTCIRETLSQTILLQVEHRWKLTSNPDVLIRRGTRDPEARNEAFKPSNHWKHVLIPTCNSHEQNGRLLRRYRLELATCENTGKVVVKRRLLHHRLADIEYHIDIVCYF</sequence>